<dbReference type="SUPFAM" id="SSF64268">
    <property type="entry name" value="PX domain"/>
    <property type="match status" value="1"/>
</dbReference>
<evidence type="ECO:0000259" key="1">
    <source>
        <dbReference type="PROSITE" id="PS50195"/>
    </source>
</evidence>
<dbReference type="EMBL" id="JNBR01000385">
    <property type="protein sequence ID" value="OQR93964.1"/>
    <property type="molecule type" value="Genomic_DNA"/>
</dbReference>
<proteinExistence type="predicted"/>
<dbReference type="Gene3D" id="3.30.1520.10">
    <property type="entry name" value="Phox-like domain"/>
    <property type="match status" value="1"/>
</dbReference>
<dbReference type="Pfam" id="PF00787">
    <property type="entry name" value="PX"/>
    <property type="match status" value="1"/>
</dbReference>
<gene>
    <name evidence="2" type="ORF">ACHHYP_01996</name>
</gene>
<dbReference type="SUPFAM" id="SSF50729">
    <property type="entry name" value="PH domain-like"/>
    <property type="match status" value="1"/>
</dbReference>
<keyword evidence="3" id="KW-1185">Reference proteome</keyword>
<evidence type="ECO:0000313" key="3">
    <source>
        <dbReference type="Proteomes" id="UP000243579"/>
    </source>
</evidence>
<dbReference type="Proteomes" id="UP000243579">
    <property type="component" value="Unassembled WGS sequence"/>
</dbReference>
<dbReference type="CDD" id="cd06093">
    <property type="entry name" value="PX_domain"/>
    <property type="match status" value="1"/>
</dbReference>
<name>A0A1V9Z7I6_ACHHY</name>
<dbReference type="SUPFAM" id="SSF54001">
    <property type="entry name" value="Cysteine proteinases"/>
    <property type="match status" value="1"/>
</dbReference>
<dbReference type="InterPro" id="IPR036871">
    <property type="entry name" value="PX_dom_sf"/>
</dbReference>
<dbReference type="PROSITE" id="PS50195">
    <property type="entry name" value="PX"/>
    <property type="match status" value="1"/>
</dbReference>
<dbReference type="InterPro" id="IPR001683">
    <property type="entry name" value="PX_dom"/>
</dbReference>
<dbReference type="PANTHER" id="PTHR47112">
    <property type="entry name" value="PX DOMAIN-CONTAINING PROTEIN"/>
    <property type="match status" value="1"/>
</dbReference>
<dbReference type="GO" id="GO:0035091">
    <property type="term" value="F:phosphatidylinositol binding"/>
    <property type="evidence" value="ECO:0007669"/>
    <property type="project" value="InterPro"/>
</dbReference>
<dbReference type="OrthoDB" id="7462577at2759"/>
<organism evidence="2 3">
    <name type="scientific">Achlya hypogyna</name>
    <name type="common">Oomycete</name>
    <name type="synonym">Protoachlya hypogyna</name>
    <dbReference type="NCBI Taxonomy" id="1202772"/>
    <lineage>
        <taxon>Eukaryota</taxon>
        <taxon>Sar</taxon>
        <taxon>Stramenopiles</taxon>
        <taxon>Oomycota</taxon>
        <taxon>Saprolegniomycetes</taxon>
        <taxon>Saprolegniales</taxon>
        <taxon>Achlyaceae</taxon>
        <taxon>Achlya</taxon>
    </lineage>
</organism>
<dbReference type="Gene3D" id="3.90.1720.10">
    <property type="entry name" value="endopeptidase domain like (from Nostoc punctiforme)"/>
    <property type="match status" value="1"/>
</dbReference>
<accession>A0A1V9Z7I6</accession>
<reference evidence="2 3" key="1">
    <citation type="journal article" date="2014" name="Genome Biol. Evol.">
        <title>The secreted proteins of Achlya hypogyna and Thraustotheca clavata identify the ancestral oomycete secretome and reveal gene acquisitions by horizontal gene transfer.</title>
        <authorList>
            <person name="Misner I."/>
            <person name="Blouin N."/>
            <person name="Leonard G."/>
            <person name="Richards T.A."/>
            <person name="Lane C.E."/>
        </authorList>
    </citation>
    <scope>NUCLEOTIDE SEQUENCE [LARGE SCALE GENOMIC DNA]</scope>
    <source>
        <strain evidence="2 3">ATCC 48635</strain>
    </source>
</reference>
<dbReference type="SMART" id="SM00312">
    <property type="entry name" value="PX"/>
    <property type="match status" value="1"/>
</dbReference>
<dbReference type="PANTHER" id="PTHR47112:SF1">
    <property type="entry name" value="PX DOMAIN-CONTAINING PROTEIN"/>
    <property type="match status" value="1"/>
</dbReference>
<dbReference type="AlphaFoldDB" id="A0A1V9Z7I6"/>
<sequence>MADVVLRRGELLHRRMGQPDWQRCWIRMYADRAVDHLQATWLLTKQVVRVEPTTTPGPSQWMFTVTIAGGVAMEVCVASQDERDGWIRCLLDAKRSFLAENGKLLFQAAHSPATNPTFVRFADSDSDVQSSAEDESLSDEEVVSPGHVLTAPANTPRRPIRDRPRILTIIHVTMETKQFGRFVAPIALDDDGLATTVVYDIKKEALAKLKHRVLSSLTAADVASDSMLRDLVQDDRASFVLVLPDAVRDVWLRNDDKPLQYYVDMKLDKSSDTVHLSMVPVETMPPPPLQVSITGNTNKVSDLSQKVYTAYTIQVSYNDVQWTVNHRFKDFAALDAAIKTSPCAAYLPPLPKKKAITPKTGSFVAKRQRQLQAYLEEVVALPGLVQNIHLMTFLGVVSTARNRELERSVLHVSAVHACLSYGDIILFKTRFGASKVQRKITGARYDHAGIVVPGSTPPLLSLLEATGEGIQVYALKPRLQAYGREVTNAIVARRITALRTAATLAKVQEFVLGVEGNAYSIFGILNRSKVDKEEKTTKYFCSELVAAALMHLGWLRKDLPPSYYWPGNFQEGGELEVHLEPGVTIGPELALDCKFLEVGRAQ</sequence>
<dbReference type="InterPro" id="IPR038765">
    <property type="entry name" value="Papain-like_cys_pep_sf"/>
</dbReference>
<comment type="caution">
    <text evidence="2">The sequence shown here is derived from an EMBL/GenBank/DDBJ whole genome shotgun (WGS) entry which is preliminary data.</text>
</comment>
<evidence type="ECO:0000313" key="2">
    <source>
        <dbReference type="EMBL" id="OQR93964.1"/>
    </source>
</evidence>
<feature type="domain" description="PX" evidence="1">
    <location>
        <begin position="289"/>
        <end position="401"/>
    </location>
</feature>
<protein>
    <submittedName>
        <fullName evidence="2">Ribonuclease H2 subunit A</fullName>
    </submittedName>
</protein>